<feature type="signal peptide" evidence="1">
    <location>
        <begin position="1"/>
        <end position="24"/>
    </location>
</feature>
<dbReference type="AlphaFoldDB" id="A0A0G3EPW7"/>
<gene>
    <name evidence="3" type="ORF">ABW99_13040</name>
</gene>
<dbReference type="EMBL" id="CP011568">
    <property type="protein sequence ID" value="AKJ68995.2"/>
    <property type="molecule type" value="Genomic_DNA"/>
</dbReference>
<sequence>MDMRKTVYVLAMASLSALAVSAHAYSGQQYANEAKVSLDNARATALQARPGKVTDEELEKESGGSGLRYSFDIKAGAKTYEVGVDAQTGKVLENKAEGPHPD</sequence>
<dbReference type="InterPro" id="IPR025711">
    <property type="entry name" value="PepSY"/>
</dbReference>
<evidence type="ECO:0000256" key="1">
    <source>
        <dbReference type="SAM" id="SignalP"/>
    </source>
</evidence>
<keyword evidence="1" id="KW-0732">Signal</keyword>
<evidence type="ECO:0000313" key="3">
    <source>
        <dbReference type="EMBL" id="AKJ68995.2"/>
    </source>
</evidence>
<organism evidence="3 4">
    <name type="scientific">Pandoraea thiooxydans</name>
    <dbReference type="NCBI Taxonomy" id="445709"/>
    <lineage>
        <taxon>Bacteria</taxon>
        <taxon>Pseudomonadati</taxon>
        <taxon>Pseudomonadota</taxon>
        <taxon>Betaproteobacteria</taxon>
        <taxon>Burkholderiales</taxon>
        <taxon>Burkholderiaceae</taxon>
        <taxon>Pandoraea</taxon>
    </lineage>
</organism>
<name>A0A0G3EPW7_9BURK</name>
<keyword evidence="4" id="KW-1185">Reference proteome</keyword>
<dbReference type="Pfam" id="PF03413">
    <property type="entry name" value="PepSY"/>
    <property type="match status" value="1"/>
</dbReference>
<dbReference type="Gene3D" id="3.10.450.40">
    <property type="match status" value="1"/>
</dbReference>
<feature type="chain" id="PRO_5006798135" evidence="1">
    <location>
        <begin position="25"/>
        <end position="102"/>
    </location>
</feature>
<feature type="domain" description="PepSY" evidence="2">
    <location>
        <begin position="35"/>
        <end position="93"/>
    </location>
</feature>
<dbReference type="STRING" id="445709.ABW99_13040"/>
<evidence type="ECO:0000259" key="2">
    <source>
        <dbReference type="Pfam" id="PF03413"/>
    </source>
</evidence>
<dbReference type="Proteomes" id="UP000036700">
    <property type="component" value="Chromosome"/>
</dbReference>
<reference evidence="4" key="1">
    <citation type="submission" date="2015-06" db="EMBL/GenBank/DDBJ databases">
        <authorList>
            <person name="Lim Y.L."/>
            <person name="Ee R."/>
            <person name="Yong D."/>
            <person name="How K.Y."/>
            <person name="Yin W.F."/>
            <person name="Chan K.G."/>
        </authorList>
    </citation>
    <scope>NUCLEOTIDE SEQUENCE [LARGE SCALE GENOMIC DNA]</scope>
    <source>
        <strain evidence="4">DSM 25325</strain>
    </source>
</reference>
<dbReference type="KEGG" id="ptx:ABW99_13040"/>
<proteinExistence type="predicted"/>
<evidence type="ECO:0000313" key="4">
    <source>
        <dbReference type="Proteomes" id="UP000036700"/>
    </source>
</evidence>
<protein>
    <submittedName>
        <fullName evidence="3">Peptidase M4</fullName>
    </submittedName>
</protein>
<accession>A0A0G3EPW7</accession>
<dbReference type="OrthoDB" id="5297827at2"/>